<dbReference type="RefSeq" id="WP_228848991.1">
    <property type="nucleotide sequence ID" value="NZ_JADCKQ010000007.1"/>
</dbReference>
<dbReference type="GO" id="GO:0008930">
    <property type="term" value="F:methylthioadenosine nucleosidase activity"/>
    <property type="evidence" value="ECO:0007669"/>
    <property type="project" value="TreeGrafter"/>
</dbReference>
<evidence type="ECO:0000313" key="3">
    <source>
        <dbReference type="Proteomes" id="UP000640583"/>
    </source>
</evidence>
<proteinExistence type="predicted"/>
<dbReference type="EMBL" id="JADCKQ010000007">
    <property type="protein sequence ID" value="MBI1494212.1"/>
    <property type="molecule type" value="Genomic_DNA"/>
</dbReference>
<name>A0A8J7LWD3_9RHOB</name>
<evidence type="ECO:0000259" key="1">
    <source>
        <dbReference type="Pfam" id="PF01048"/>
    </source>
</evidence>
<organism evidence="2 3">
    <name type="scientific">Halocynthiibacter styelae</name>
    <dbReference type="NCBI Taxonomy" id="2761955"/>
    <lineage>
        <taxon>Bacteria</taxon>
        <taxon>Pseudomonadati</taxon>
        <taxon>Pseudomonadota</taxon>
        <taxon>Alphaproteobacteria</taxon>
        <taxon>Rhodobacterales</taxon>
        <taxon>Paracoccaceae</taxon>
        <taxon>Halocynthiibacter</taxon>
    </lineage>
</organism>
<dbReference type="PANTHER" id="PTHR46832">
    <property type="entry name" value="5'-METHYLTHIOADENOSINE/S-ADENOSYLHOMOCYSTEINE NUCLEOSIDASE"/>
    <property type="match status" value="1"/>
</dbReference>
<dbReference type="PANTHER" id="PTHR46832:SF1">
    <property type="entry name" value="5'-METHYLTHIOADENOSINE_S-ADENOSYLHOMOCYSTEINE NUCLEOSIDASE"/>
    <property type="match status" value="1"/>
</dbReference>
<reference evidence="2" key="1">
    <citation type="submission" date="2020-10" db="EMBL/GenBank/DDBJ databases">
        <title>Paenihalocynthiibacter styelae gen. nov., sp. nov., isolated from stalked sea squirt Styela clava.</title>
        <authorList>
            <person name="Kim Y.-O."/>
            <person name="Yoon J.-H."/>
        </authorList>
    </citation>
    <scope>NUCLEOTIDE SEQUENCE</scope>
    <source>
        <strain evidence="2">MYP1-1</strain>
    </source>
</reference>
<dbReference type="Gene3D" id="3.40.50.1580">
    <property type="entry name" value="Nucleoside phosphorylase domain"/>
    <property type="match status" value="1"/>
</dbReference>
<protein>
    <recommendedName>
        <fullName evidence="1">Nucleoside phosphorylase domain-containing protein</fullName>
    </recommendedName>
</protein>
<dbReference type="Pfam" id="PF01048">
    <property type="entry name" value="PNP_UDP_1"/>
    <property type="match status" value="1"/>
</dbReference>
<dbReference type="GO" id="GO:0009116">
    <property type="term" value="P:nucleoside metabolic process"/>
    <property type="evidence" value="ECO:0007669"/>
    <property type="project" value="InterPro"/>
</dbReference>
<sequence length="1021" mass="114746">MLKNVDVAIIVPLEEEYVEFQRVFTNAKEVSATPFIEEITMDGLGLTMVSTIQDGMGKTYAEKAVGSILEKYSPKLIVCLGIAGGLSKDLKLGDVCYSSTIVDVYDNSKVSDGKDGFDLKFSPTFYHANSSMIGAIDLLRRRRSCKPKYEEWRARRMSAFEKDLGKINDIRSGGPNSMSGSIVCGAVSASETYNSKLKDIDRKISAIDTESGAIFERARRAGVPAISIRGISDLADSAKSELEDDTGGRVREYAASNAAEFLKFCLENSEDFVKEIRNAEVQGQLRLINGTVEPKSTLHSYLQDLRMGIQSKLSELSPEYKLLPKGYVLPLPRIRTTSHHLHGRATNGETPCEILEVLQEHRHVFISINQSYPEKSLSWVIADELARSELSTLQILPIVVSGDDVKPPNSNIEVAAQTPTIPELDSEDYEVVIVFDGVPLNSKSRMKFIQEQVAKHTEARFVFVDRTPSNIVFEHEFVSQTSCSLFDLCDVSFAQMSHFIQKNFDMNSNEANVIAHRLDSTFRKFQLPAHPSYFAGIPQNTLSALIQANQRAELMDLAVVGFLSFVVADDKGSVQLSRTTRERFLKSLAIDLNLEKRSMNNADLVEYTNKFAEEHDFEIDAYEFLKGFSDYNILNFIGGNVQFSLPFIEHYLLAKALSEDDDKALRYFEYTTSDFDFPTFDLYCEINPTRSLIDTRLAALELSLEELDRVLEVGDAPKICSSEVDALLGKFRPKADKLSKRVQKAIEDVRLGKDETHEKQRLIDAADRVNEEYGKQRNNIRETDQGDVELGVVGEVAWNWTACVTLLGSGSEHLDAQTKRKLIENLVWGADLLIEEFLSIPLSIDFEAMKAELTSSESLVDFSGDAPDGFDEEKVKKDIENAVDAVRFMSLSMPFQQIIGYLSEHARQPVLGKSLRKVSMDKGIQKFYHAIWMADVDVSSGRSKLSEEIRKMSNSNFLRVCMASHFLKRVYWAHASKSDRLAMLDIAETVLKNTDFAFERGEMERMIKKEAELQLKVEKVS</sequence>
<dbReference type="SUPFAM" id="SSF53167">
    <property type="entry name" value="Purine and uridine phosphorylases"/>
    <property type="match status" value="1"/>
</dbReference>
<dbReference type="Proteomes" id="UP000640583">
    <property type="component" value="Unassembled WGS sequence"/>
</dbReference>
<gene>
    <name evidence="2" type="ORF">H1D41_11245</name>
</gene>
<accession>A0A8J7LWD3</accession>
<feature type="domain" description="Nucleoside phosphorylase" evidence="1">
    <location>
        <begin position="7"/>
        <end position="263"/>
    </location>
</feature>
<dbReference type="InterPro" id="IPR000845">
    <property type="entry name" value="Nucleoside_phosphorylase_d"/>
</dbReference>
<dbReference type="GO" id="GO:0008782">
    <property type="term" value="F:adenosylhomocysteine nucleosidase activity"/>
    <property type="evidence" value="ECO:0007669"/>
    <property type="project" value="TreeGrafter"/>
</dbReference>
<keyword evidence="3" id="KW-1185">Reference proteome</keyword>
<dbReference type="InterPro" id="IPR035994">
    <property type="entry name" value="Nucleoside_phosphorylase_sf"/>
</dbReference>
<evidence type="ECO:0000313" key="2">
    <source>
        <dbReference type="EMBL" id="MBI1494212.1"/>
    </source>
</evidence>
<dbReference type="GO" id="GO:0005829">
    <property type="term" value="C:cytosol"/>
    <property type="evidence" value="ECO:0007669"/>
    <property type="project" value="TreeGrafter"/>
</dbReference>
<dbReference type="GO" id="GO:0019284">
    <property type="term" value="P:L-methionine salvage from S-adenosylmethionine"/>
    <property type="evidence" value="ECO:0007669"/>
    <property type="project" value="TreeGrafter"/>
</dbReference>
<comment type="caution">
    <text evidence="2">The sequence shown here is derived from an EMBL/GenBank/DDBJ whole genome shotgun (WGS) entry which is preliminary data.</text>
</comment>
<dbReference type="AlphaFoldDB" id="A0A8J7LWD3"/>